<accession>D5EK10</accession>
<gene>
    <name evidence="2" type="ordered locus">Caka_1740</name>
</gene>
<protein>
    <submittedName>
        <fullName evidence="2">Succinate dehydrogenase (Or fumarate reductase) cytochrome b subunit, b558 family</fullName>
    </submittedName>
</protein>
<dbReference type="Proteomes" id="UP000000925">
    <property type="component" value="Chromosome"/>
</dbReference>
<dbReference type="GO" id="GO:0016020">
    <property type="term" value="C:membrane"/>
    <property type="evidence" value="ECO:0007669"/>
    <property type="project" value="InterPro"/>
</dbReference>
<evidence type="ECO:0000256" key="1">
    <source>
        <dbReference type="SAM" id="Phobius"/>
    </source>
</evidence>
<proteinExistence type="predicted"/>
<dbReference type="AlphaFoldDB" id="D5EK10"/>
<evidence type="ECO:0000313" key="3">
    <source>
        <dbReference type="Proteomes" id="UP000000925"/>
    </source>
</evidence>
<organism evidence="2 3">
    <name type="scientific">Coraliomargarita akajimensis (strain DSM 45221 / IAM 15411 / JCM 23193 / KCTC 12865 / 04OKA010-24)</name>
    <dbReference type="NCBI Taxonomy" id="583355"/>
    <lineage>
        <taxon>Bacteria</taxon>
        <taxon>Pseudomonadati</taxon>
        <taxon>Verrucomicrobiota</taxon>
        <taxon>Opitutia</taxon>
        <taxon>Puniceicoccales</taxon>
        <taxon>Coraliomargaritaceae</taxon>
        <taxon>Coraliomargarita</taxon>
    </lineage>
</organism>
<dbReference type="RefSeq" id="WP_013043481.1">
    <property type="nucleotide sequence ID" value="NC_014008.1"/>
</dbReference>
<keyword evidence="1" id="KW-0472">Membrane</keyword>
<feature type="transmembrane region" description="Helical" evidence="1">
    <location>
        <begin position="180"/>
        <end position="202"/>
    </location>
</feature>
<sequence length="272" mass="29794">MNSLSSFITSTIGRKILMALTGLVLVLFVMGHMLGNLQIFLGADVINAYAYKLHHVLPTAALWGIRLFLLACIAVHIWAAITLTLDNKKARPQSYADDKMVQASYSSRTMRMSGIILLAFIIFHIAHFTARNVPGMAYEEPGVLEPTMVPLVKHGEAVMKNGHEVMTFNVNDMMVAGFQVWWVSLFYIVATGLLCMHLTHGVSSMFQSVGLRNKLWRKRLDKIALAYGLIVFIGFAVIPVATMAGMLKMDPSGGLAGCSSCEASAETTETAH</sequence>
<feature type="transmembrane region" description="Helical" evidence="1">
    <location>
        <begin position="16"/>
        <end position="41"/>
    </location>
</feature>
<keyword evidence="3" id="KW-1185">Reference proteome</keyword>
<feature type="transmembrane region" description="Helical" evidence="1">
    <location>
        <begin position="223"/>
        <end position="247"/>
    </location>
</feature>
<dbReference type="NCBIfam" id="TIGR02046">
    <property type="entry name" value="sdhC_b558_fam"/>
    <property type="match status" value="1"/>
</dbReference>
<dbReference type="HOGENOM" id="CLU_077968_0_0_0"/>
<dbReference type="KEGG" id="caa:Caka_1740"/>
<dbReference type="EMBL" id="CP001998">
    <property type="protein sequence ID" value="ADE54759.1"/>
    <property type="molecule type" value="Genomic_DNA"/>
</dbReference>
<keyword evidence="1" id="KW-0812">Transmembrane</keyword>
<dbReference type="Gene3D" id="1.20.1300.10">
    <property type="entry name" value="Fumarate reductase/succinate dehydrogenase, transmembrane subunit"/>
    <property type="match status" value="1"/>
</dbReference>
<dbReference type="OrthoDB" id="9802842at2"/>
<dbReference type="SUPFAM" id="SSF81343">
    <property type="entry name" value="Fumarate reductase respiratory complex transmembrane subunits"/>
    <property type="match status" value="1"/>
</dbReference>
<feature type="transmembrane region" description="Helical" evidence="1">
    <location>
        <begin position="109"/>
        <end position="130"/>
    </location>
</feature>
<dbReference type="CDD" id="cd03498">
    <property type="entry name" value="SQR_TypeB_2_TM"/>
    <property type="match status" value="1"/>
</dbReference>
<dbReference type="eggNOG" id="ENOG502Z7RU">
    <property type="taxonomic scope" value="Bacteria"/>
</dbReference>
<dbReference type="InterPro" id="IPR011138">
    <property type="entry name" value="Cytochrome_b-558"/>
</dbReference>
<dbReference type="InterPro" id="IPR034804">
    <property type="entry name" value="SQR/QFR_C/D"/>
</dbReference>
<feature type="transmembrane region" description="Helical" evidence="1">
    <location>
        <begin position="61"/>
        <end position="85"/>
    </location>
</feature>
<dbReference type="STRING" id="583355.Caka_1740"/>
<name>D5EK10_CORAD</name>
<keyword evidence="1" id="KW-1133">Transmembrane helix</keyword>
<reference evidence="2 3" key="1">
    <citation type="journal article" date="2010" name="Stand. Genomic Sci.">
        <title>Complete genome sequence of Coraliomargarita akajimensis type strain (04OKA010-24).</title>
        <authorList>
            <person name="Mavromatis K."/>
            <person name="Abt B."/>
            <person name="Brambilla E."/>
            <person name="Lapidus A."/>
            <person name="Copeland A."/>
            <person name="Deshpande S."/>
            <person name="Nolan M."/>
            <person name="Lucas S."/>
            <person name="Tice H."/>
            <person name="Cheng J.F."/>
            <person name="Han C."/>
            <person name="Detter J.C."/>
            <person name="Woyke T."/>
            <person name="Goodwin L."/>
            <person name="Pitluck S."/>
            <person name="Held B."/>
            <person name="Brettin T."/>
            <person name="Tapia R."/>
            <person name="Ivanova N."/>
            <person name="Mikhailova N."/>
            <person name="Pati A."/>
            <person name="Liolios K."/>
            <person name="Chen A."/>
            <person name="Palaniappan K."/>
            <person name="Land M."/>
            <person name="Hauser L."/>
            <person name="Chang Y.J."/>
            <person name="Jeffries C.D."/>
            <person name="Rohde M."/>
            <person name="Goker M."/>
            <person name="Bristow J."/>
            <person name="Eisen J.A."/>
            <person name="Markowitz V."/>
            <person name="Hugenholtz P."/>
            <person name="Klenk H.P."/>
            <person name="Kyrpides N.C."/>
        </authorList>
    </citation>
    <scope>NUCLEOTIDE SEQUENCE [LARGE SCALE GENOMIC DNA]</scope>
    <source>
        <strain evidence="3">DSM 45221 / IAM 15411 / JCM 23193 / KCTC 12865</strain>
    </source>
</reference>
<evidence type="ECO:0000313" key="2">
    <source>
        <dbReference type="EMBL" id="ADE54759.1"/>
    </source>
</evidence>